<dbReference type="EMBL" id="CM039436">
    <property type="protein sequence ID" value="KAI4313498.1"/>
    <property type="molecule type" value="Genomic_DNA"/>
</dbReference>
<sequence length="257" mass="29095">MAANTSKKRHGWTRMGNLSRDSSCSIQFVANIFWKGILSSTARSRLQCARWTFRGVTYSLMGCDNGNWNLSNFPFPIPEDLRLRVLNTLVINQEEKADQVAWGYSRDGLFSSKSAYLLQENQPNANPVLQKLRKVNCHNRWNAPPAGWFKVNCDAAVNNPGFITYGGVIRDSMGKWLSGFCGKMEHGTVNRGEIWSTVKGIKLAIELQIDYLIVESESLLAVHFLSHDCLISHHWSTLHDVFRRVQQAEGSEDIAYI</sequence>
<evidence type="ECO:0000313" key="1">
    <source>
        <dbReference type="EMBL" id="KAI4313498.1"/>
    </source>
</evidence>
<keyword evidence="2" id="KW-1185">Reference proteome</keyword>
<name>A0ACB9LQI5_BAUVA</name>
<comment type="caution">
    <text evidence="1">The sequence shown here is derived from an EMBL/GenBank/DDBJ whole genome shotgun (WGS) entry which is preliminary data.</text>
</comment>
<accession>A0ACB9LQI5</accession>
<reference evidence="1 2" key="1">
    <citation type="journal article" date="2022" name="DNA Res.">
        <title>Chromosomal-level genome assembly of the orchid tree Bauhinia variegata (Leguminosae; Cercidoideae) supports the allotetraploid origin hypothesis of Bauhinia.</title>
        <authorList>
            <person name="Zhong Y."/>
            <person name="Chen Y."/>
            <person name="Zheng D."/>
            <person name="Pang J."/>
            <person name="Liu Y."/>
            <person name="Luo S."/>
            <person name="Meng S."/>
            <person name="Qian L."/>
            <person name="Wei D."/>
            <person name="Dai S."/>
            <person name="Zhou R."/>
        </authorList>
    </citation>
    <scope>NUCLEOTIDE SEQUENCE [LARGE SCALE GENOMIC DNA]</scope>
    <source>
        <strain evidence="1">BV-YZ2020</strain>
    </source>
</reference>
<dbReference type="Proteomes" id="UP000828941">
    <property type="component" value="Chromosome 11"/>
</dbReference>
<proteinExistence type="predicted"/>
<protein>
    <submittedName>
        <fullName evidence="1">Uncharacterized protein</fullName>
    </submittedName>
</protein>
<organism evidence="1 2">
    <name type="scientific">Bauhinia variegata</name>
    <name type="common">Purple orchid tree</name>
    <name type="synonym">Phanera variegata</name>
    <dbReference type="NCBI Taxonomy" id="167791"/>
    <lineage>
        <taxon>Eukaryota</taxon>
        <taxon>Viridiplantae</taxon>
        <taxon>Streptophyta</taxon>
        <taxon>Embryophyta</taxon>
        <taxon>Tracheophyta</taxon>
        <taxon>Spermatophyta</taxon>
        <taxon>Magnoliopsida</taxon>
        <taxon>eudicotyledons</taxon>
        <taxon>Gunneridae</taxon>
        <taxon>Pentapetalae</taxon>
        <taxon>rosids</taxon>
        <taxon>fabids</taxon>
        <taxon>Fabales</taxon>
        <taxon>Fabaceae</taxon>
        <taxon>Cercidoideae</taxon>
        <taxon>Cercideae</taxon>
        <taxon>Bauhiniinae</taxon>
        <taxon>Bauhinia</taxon>
    </lineage>
</organism>
<evidence type="ECO:0000313" key="2">
    <source>
        <dbReference type="Proteomes" id="UP000828941"/>
    </source>
</evidence>
<gene>
    <name evidence="1" type="ORF">L6164_026474</name>
</gene>